<feature type="domain" description="F-box" evidence="1">
    <location>
        <begin position="6"/>
        <end position="39"/>
    </location>
</feature>
<evidence type="ECO:0000313" key="3">
    <source>
        <dbReference type="Proteomes" id="UP001372338"/>
    </source>
</evidence>
<protein>
    <recommendedName>
        <fullName evidence="1">F-box domain-containing protein</fullName>
    </recommendedName>
</protein>
<sequence>MDKKIKLPQELVLEILLRLPVKSLTRFKCVDWSWNDLFETTTFITMHHMQGQKKERLAIFEYEGMVSQCSSIKLISDNSQEVRDVEFHLDTPIAICPCGSYKGIFYQISGQSVYRHTITLMASHRAISMLFTIHMHTWTKSHEDIKSHE</sequence>
<keyword evidence="3" id="KW-1185">Reference proteome</keyword>
<dbReference type="PANTHER" id="PTHR31672">
    <property type="entry name" value="BNACNNG10540D PROTEIN"/>
    <property type="match status" value="1"/>
</dbReference>
<dbReference type="EMBL" id="JAYWIO010000005">
    <property type="protein sequence ID" value="KAK7258720.1"/>
    <property type="molecule type" value="Genomic_DNA"/>
</dbReference>
<dbReference type="PANTHER" id="PTHR31672:SF13">
    <property type="entry name" value="F-BOX PROTEIN CPR30-LIKE"/>
    <property type="match status" value="1"/>
</dbReference>
<dbReference type="Gene3D" id="1.20.1280.50">
    <property type="match status" value="1"/>
</dbReference>
<name>A0AAN9EPN2_CROPI</name>
<dbReference type="InterPro" id="IPR050796">
    <property type="entry name" value="SCF_F-box_component"/>
</dbReference>
<evidence type="ECO:0000313" key="2">
    <source>
        <dbReference type="EMBL" id="KAK7258720.1"/>
    </source>
</evidence>
<dbReference type="Proteomes" id="UP001372338">
    <property type="component" value="Unassembled WGS sequence"/>
</dbReference>
<dbReference type="AlphaFoldDB" id="A0AAN9EPN2"/>
<dbReference type="InterPro" id="IPR036047">
    <property type="entry name" value="F-box-like_dom_sf"/>
</dbReference>
<dbReference type="InterPro" id="IPR001810">
    <property type="entry name" value="F-box_dom"/>
</dbReference>
<dbReference type="Pfam" id="PF00646">
    <property type="entry name" value="F-box"/>
    <property type="match status" value="1"/>
</dbReference>
<evidence type="ECO:0000259" key="1">
    <source>
        <dbReference type="Pfam" id="PF00646"/>
    </source>
</evidence>
<dbReference type="CDD" id="cd22157">
    <property type="entry name" value="F-box_AtFBW1-like"/>
    <property type="match status" value="1"/>
</dbReference>
<proteinExistence type="predicted"/>
<dbReference type="SUPFAM" id="SSF81383">
    <property type="entry name" value="F-box domain"/>
    <property type="match status" value="1"/>
</dbReference>
<organism evidence="2 3">
    <name type="scientific">Crotalaria pallida</name>
    <name type="common">Smooth rattlebox</name>
    <name type="synonym">Crotalaria striata</name>
    <dbReference type="NCBI Taxonomy" id="3830"/>
    <lineage>
        <taxon>Eukaryota</taxon>
        <taxon>Viridiplantae</taxon>
        <taxon>Streptophyta</taxon>
        <taxon>Embryophyta</taxon>
        <taxon>Tracheophyta</taxon>
        <taxon>Spermatophyta</taxon>
        <taxon>Magnoliopsida</taxon>
        <taxon>eudicotyledons</taxon>
        <taxon>Gunneridae</taxon>
        <taxon>Pentapetalae</taxon>
        <taxon>rosids</taxon>
        <taxon>fabids</taxon>
        <taxon>Fabales</taxon>
        <taxon>Fabaceae</taxon>
        <taxon>Papilionoideae</taxon>
        <taxon>50 kb inversion clade</taxon>
        <taxon>genistoids sensu lato</taxon>
        <taxon>core genistoids</taxon>
        <taxon>Crotalarieae</taxon>
        <taxon>Crotalaria</taxon>
    </lineage>
</organism>
<accession>A0AAN9EPN2</accession>
<comment type="caution">
    <text evidence="2">The sequence shown here is derived from an EMBL/GenBank/DDBJ whole genome shotgun (WGS) entry which is preliminary data.</text>
</comment>
<reference evidence="2 3" key="1">
    <citation type="submission" date="2024-01" db="EMBL/GenBank/DDBJ databases">
        <title>The genomes of 5 underutilized Papilionoideae crops provide insights into root nodulation and disease resistanc.</title>
        <authorList>
            <person name="Yuan L."/>
        </authorList>
    </citation>
    <scope>NUCLEOTIDE SEQUENCE [LARGE SCALE GENOMIC DNA]</scope>
    <source>
        <strain evidence="2">ZHUSHIDOU_FW_LH</strain>
        <tissue evidence="2">Leaf</tissue>
    </source>
</reference>
<gene>
    <name evidence="2" type="ORF">RIF29_24302</name>
</gene>